<proteinExistence type="predicted"/>
<comment type="caution">
    <text evidence="1">The sequence shown here is derived from an EMBL/GenBank/DDBJ whole genome shotgun (WGS) entry which is preliminary data.</text>
</comment>
<organism evidence="1 2">
    <name type="scientific">Populus alba x Populus x berolinensis</name>
    <dbReference type="NCBI Taxonomy" id="444605"/>
    <lineage>
        <taxon>Eukaryota</taxon>
        <taxon>Viridiplantae</taxon>
        <taxon>Streptophyta</taxon>
        <taxon>Embryophyta</taxon>
        <taxon>Tracheophyta</taxon>
        <taxon>Spermatophyta</taxon>
        <taxon>Magnoliopsida</taxon>
        <taxon>eudicotyledons</taxon>
        <taxon>Gunneridae</taxon>
        <taxon>Pentapetalae</taxon>
        <taxon>rosids</taxon>
        <taxon>fabids</taxon>
        <taxon>Malpighiales</taxon>
        <taxon>Salicaceae</taxon>
        <taxon>Saliceae</taxon>
        <taxon>Populus</taxon>
    </lineage>
</organism>
<dbReference type="AlphaFoldDB" id="A0AAD6LH05"/>
<keyword evidence="2" id="KW-1185">Reference proteome</keyword>
<dbReference type="EMBL" id="JAQIZT010000017">
    <property type="protein sequence ID" value="KAJ6959733.1"/>
    <property type="molecule type" value="Genomic_DNA"/>
</dbReference>
<evidence type="ECO:0000313" key="2">
    <source>
        <dbReference type="Proteomes" id="UP001164929"/>
    </source>
</evidence>
<name>A0AAD6LH05_9ROSI</name>
<protein>
    <submittedName>
        <fullName evidence="1">Uncharacterized protein</fullName>
    </submittedName>
</protein>
<gene>
    <name evidence="1" type="ORF">NC653_037938</name>
</gene>
<evidence type="ECO:0000313" key="1">
    <source>
        <dbReference type="EMBL" id="KAJ6959733.1"/>
    </source>
</evidence>
<accession>A0AAD6LH05</accession>
<dbReference type="Proteomes" id="UP001164929">
    <property type="component" value="Chromosome 17"/>
</dbReference>
<reference evidence="1" key="1">
    <citation type="journal article" date="2023" name="Mol. Ecol. Resour.">
        <title>Chromosome-level genome assembly of a triploid poplar Populus alba 'Berolinensis'.</title>
        <authorList>
            <person name="Chen S."/>
            <person name="Yu Y."/>
            <person name="Wang X."/>
            <person name="Wang S."/>
            <person name="Zhang T."/>
            <person name="Zhou Y."/>
            <person name="He R."/>
            <person name="Meng N."/>
            <person name="Wang Y."/>
            <person name="Liu W."/>
            <person name="Liu Z."/>
            <person name="Liu J."/>
            <person name="Guo Q."/>
            <person name="Huang H."/>
            <person name="Sederoff R.R."/>
            <person name="Wang G."/>
            <person name="Qu G."/>
            <person name="Chen S."/>
        </authorList>
    </citation>
    <scope>NUCLEOTIDE SEQUENCE</scope>
    <source>
        <strain evidence="1">SC-2020</strain>
    </source>
</reference>
<sequence>MHVLIVTYKRGRRRKKEKEEKAQFGEPRREGEELALLGLGSGVSKKGEREKRYFACLSRILKVEVAYGHRAHAS</sequence>